<dbReference type="AlphaFoldDB" id="A0A3P4AWI8"/>
<sequence>MEGGLHRHALPTKDLHQPRGVASPEVGVETQGLEELRAGLFPIPQGEAVEGLSAQVEGLADGVLPPRAHGEVLLGFLSESLRL</sequence>
<keyword evidence="2" id="KW-0614">Plasmid</keyword>
<proteinExistence type="predicted"/>
<geneLocation type="plasmid" evidence="2 3">
    <name>4</name>
</geneLocation>
<reference evidence="2 3" key="1">
    <citation type="submission" date="2018-10" db="EMBL/GenBank/DDBJ databases">
        <authorList>
            <person name="Peiro R."/>
            <person name="Begona"/>
            <person name="Cbmso G."/>
            <person name="Lopez M."/>
            <person name="Gonzalez S."/>
            <person name="Sacristan E."/>
            <person name="Castillo E."/>
        </authorList>
    </citation>
    <scope>NUCLEOTIDE SEQUENCE [LARGE SCALE GENOMIC DNA]</scope>
    <source>
        <strain evidence="2">TTHNAR1</strain>
        <plasmid evidence="3">4</plasmid>
    </source>
</reference>
<feature type="compositionally biased region" description="Basic residues" evidence="1">
    <location>
        <begin position="1"/>
        <end position="10"/>
    </location>
</feature>
<evidence type="ECO:0000313" key="3">
    <source>
        <dbReference type="Proteomes" id="UP000279841"/>
    </source>
</evidence>
<evidence type="ECO:0000313" key="2">
    <source>
        <dbReference type="EMBL" id="VCU54936.1"/>
    </source>
</evidence>
<dbReference type="RefSeq" id="WP_172597001.1">
    <property type="nucleotide sequence ID" value="NZ_LR027520.1"/>
</dbReference>
<protein>
    <submittedName>
        <fullName evidence="2">Uncharacterized protein</fullName>
    </submittedName>
</protein>
<evidence type="ECO:0000256" key="1">
    <source>
        <dbReference type="SAM" id="MobiDB-lite"/>
    </source>
</evidence>
<dbReference type="EMBL" id="LR027520">
    <property type="protein sequence ID" value="VCU54936.1"/>
    <property type="molecule type" value="Genomic_DNA"/>
</dbReference>
<organism evidence="2 3">
    <name type="scientific">Thermus thermophilus</name>
    <dbReference type="NCBI Taxonomy" id="274"/>
    <lineage>
        <taxon>Bacteria</taxon>
        <taxon>Thermotogati</taxon>
        <taxon>Deinococcota</taxon>
        <taxon>Deinococci</taxon>
        <taxon>Thermales</taxon>
        <taxon>Thermaceae</taxon>
        <taxon>Thermus</taxon>
    </lineage>
</organism>
<name>A0A3P4AWI8_THETH</name>
<accession>A0A3P4AWI8</accession>
<dbReference type="Proteomes" id="UP000279841">
    <property type="component" value="Plasmid 4"/>
</dbReference>
<gene>
    <name evidence="2" type="ORF">TTHNP4_00345</name>
</gene>
<feature type="region of interest" description="Disordered" evidence="1">
    <location>
        <begin position="1"/>
        <end position="27"/>
    </location>
</feature>